<comment type="similarity">
    <text evidence="1">Belongs to the cutinase family.</text>
</comment>
<sequence length="217" mass="21748">MGSKFAGVAGAAALTGTLMIAPTVALAPVASAGPACPGAEVVFARGREEPPGAGLVGDAFANSLRSKTQLPVGVYGVNYPADVDPAKGAIDMSSHVQYMAKHCPNTREVLGGYSLGAVSADLVVAVTQPSFGFKNPLPPGMDQHVAAVALFGNGTQRVLGPVPSFSPAFAGKTIEECAPGDPICSGTGKAVWASHLQPSYIDSGLVDQAAAFAAGKL</sequence>
<evidence type="ECO:0000256" key="4">
    <source>
        <dbReference type="ARBA" id="ARBA00023157"/>
    </source>
</evidence>
<dbReference type="PANTHER" id="PTHR33630:SF9">
    <property type="entry name" value="CUTINASE 4"/>
    <property type="match status" value="1"/>
</dbReference>
<dbReference type="PANTHER" id="PTHR33630">
    <property type="entry name" value="CUTINASE RV1984C-RELATED-RELATED"/>
    <property type="match status" value="1"/>
</dbReference>
<dbReference type="Proteomes" id="UP001139505">
    <property type="component" value="Unassembled WGS sequence"/>
</dbReference>
<evidence type="ECO:0000256" key="2">
    <source>
        <dbReference type="ARBA" id="ARBA00022487"/>
    </source>
</evidence>
<dbReference type="EMBL" id="BQYH01000017">
    <property type="protein sequence ID" value="GKU72965.1"/>
    <property type="molecule type" value="Genomic_DNA"/>
</dbReference>
<evidence type="ECO:0000313" key="8">
    <source>
        <dbReference type="Proteomes" id="UP000245060"/>
    </source>
</evidence>
<gene>
    <name evidence="7" type="primary">cut2_2</name>
    <name evidence="6" type="synonym">cut2_1</name>
    <name evidence="6" type="ORF">MmonteBS_12640</name>
    <name evidence="7" type="ORF">NJB18185_27370</name>
</gene>
<dbReference type="Proteomes" id="UP000245060">
    <property type="component" value="Unassembled WGS sequence"/>
</dbReference>
<evidence type="ECO:0000313" key="7">
    <source>
        <dbReference type="EMBL" id="GKU72965.1"/>
    </source>
</evidence>
<dbReference type="SMART" id="SM01110">
    <property type="entry name" value="Cutinase"/>
    <property type="match status" value="1"/>
</dbReference>
<keyword evidence="4" id="KW-1015">Disulfide bond</keyword>
<comment type="caution">
    <text evidence="7">The sequence shown here is derived from an EMBL/GenBank/DDBJ whole genome shotgun (WGS) entry which is preliminary data.</text>
</comment>
<dbReference type="Pfam" id="PF01083">
    <property type="entry name" value="Cutinase"/>
    <property type="match status" value="1"/>
</dbReference>
<organism evidence="7 9">
    <name type="scientific">Mycobacterium montefiorense</name>
    <dbReference type="NCBI Taxonomy" id="154654"/>
    <lineage>
        <taxon>Bacteria</taxon>
        <taxon>Bacillati</taxon>
        <taxon>Actinomycetota</taxon>
        <taxon>Actinomycetes</taxon>
        <taxon>Mycobacteriales</taxon>
        <taxon>Mycobacteriaceae</taxon>
        <taxon>Mycobacterium</taxon>
        <taxon>Mycobacterium simiae complex</taxon>
    </lineage>
</organism>
<evidence type="ECO:0000256" key="1">
    <source>
        <dbReference type="ARBA" id="ARBA00007534"/>
    </source>
</evidence>
<name>A0AA37UT62_9MYCO</name>
<evidence type="ECO:0000313" key="9">
    <source>
        <dbReference type="Proteomes" id="UP001139505"/>
    </source>
</evidence>
<dbReference type="Gene3D" id="3.40.50.1820">
    <property type="entry name" value="alpha/beta hydrolase"/>
    <property type="match status" value="1"/>
</dbReference>
<dbReference type="InterPro" id="IPR029058">
    <property type="entry name" value="AB_hydrolase_fold"/>
</dbReference>
<dbReference type="GO" id="GO:0052689">
    <property type="term" value="F:carboxylic ester hydrolase activity"/>
    <property type="evidence" value="ECO:0007669"/>
    <property type="project" value="UniProtKB-KW"/>
</dbReference>
<evidence type="ECO:0000256" key="3">
    <source>
        <dbReference type="ARBA" id="ARBA00022801"/>
    </source>
</evidence>
<dbReference type="EMBL" id="BFCH01000008">
    <property type="protein sequence ID" value="GBG36892.1"/>
    <property type="molecule type" value="Genomic_DNA"/>
</dbReference>
<accession>A0AA37UT62</accession>
<keyword evidence="5" id="KW-0732">Signal</keyword>
<reference evidence="8" key="2">
    <citation type="submission" date="2018-04" db="EMBL/GenBank/DDBJ databases">
        <title>Draft genome sequence of Mycobacterium montefiorense isolated from Japanese black salamander.</title>
        <authorList>
            <person name="Fukano H."/>
            <person name="Yoshida M."/>
            <person name="Shimizu A."/>
            <person name="Iwao H."/>
            <person name="Kurata O."/>
            <person name="Katayama Y."/>
            <person name="Omatsu T."/>
            <person name="Mizutani T."/>
            <person name="Wada S."/>
            <person name="Hoshino Y."/>
        </authorList>
    </citation>
    <scope>NUCLEOTIDE SEQUENCE [LARGE SCALE GENOMIC DNA]</scope>
    <source>
        <strain evidence="8">BS</strain>
    </source>
</reference>
<evidence type="ECO:0000313" key="6">
    <source>
        <dbReference type="EMBL" id="GBG36892.1"/>
    </source>
</evidence>
<keyword evidence="2" id="KW-0719">Serine esterase</keyword>
<keyword evidence="3" id="KW-0378">Hydrolase</keyword>
<feature type="signal peptide" evidence="5">
    <location>
        <begin position="1"/>
        <end position="27"/>
    </location>
</feature>
<reference evidence="6" key="1">
    <citation type="journal article" date="2018" name="Genome Announc.">
        <title>Draft Genome Sequence of Mycobacterium montefiorense Isolated from Japanese Black Salamander (Hynobius nigrescens).</title>
        <authorList>
            <person name="Fukano H."/>
            <person name="Yoshida M."/>
            <person name="Shimizu A."/>
            <person name="Iwao H."/>
            <person name="Katayama Y."/>
            <person name="Omatsu T."/>
            <person name="Mizutani T."/>
            <person name="Kurata O."/>
            <person name="Wada S."/>
            <person name="Hoshino Y."/>
        </authorList>
    </citation>
    <scope>NUCLEOTIDE SEQUENCE</scope>
    <source>
        <strain evidence="6">BS</strain>
    </source>
</reference>
<reference evidence="7" key="4">
    <citation type="submission" date="2022-04" db="EMBL/GenBank/DDBJ databases">
        <authorList>
            <person name="Komine T."/>
            <person name="Fukano H."/>
            <person name="Wada S."/>
        </authorList>
    </citation>
    <scope>NUCLEOTIDE SEQUENCE</scope>
    <source>
        <strain evidence="7">NJB18185</strain>
    </source>
</reference>
<protein>
    <submittedName>
        <fullName evidence="7">Cutinase cut2</fullName>
    </submittedName>
</protein>
<proteinExistence type="inferred from homology"/>
<keyword evidence="8" id="KW-1185">Reference proteome</keyword>
<dbReference type="SUPFAM" id="SSF53474">
    <property type="entry name" value="alpha/beta-Hydrolases"/>
    <property type="match status" value="1"/>
</dbReference>
<evidence type="ECO:0000256" key="5">
    <source>
        <dbReference type="SAM" id="SignalP"/>
    </source>
</evidence>
<feature type="chain" id="PRO_5041443321" evidence="5">
    <location>
        <begin position="28"/>
        <end position="217"/>
    </location>
</feature>
<dbReference type="InterPro" id="IPR000675">
    <property type="entry name" value="Cutinase/axe"/>
</dbReference>
<dbReference type="AlphaFoldDB" id="A0AA37UT62"/>
<reference evidence="7" key="3">
    <citation type="journal article" date="2022" name="Microbiol. Resour. Announc.">
        <title>Draft Genome Sequences of Eight Mycobacterium montefiorense Strains Isolated from Salamanders in Captivity.</title>
        <authorList>
            <person name="Komine T."/>
            <person name="Ihara H."/>
            <person name="Fukano H."/>
            <person name="Hoshino Y."/>
            <person name="Kurata O."/>
            <person name="Wada S."/>
        </authorList>
    </citation>
    <scope>NUCLEOTIDE SEQUENCE</scope>
    <source>
        <strain evidence="7">NJB18185</strain>
    </source>
</reference>